<evidence type="ECO:0000256" key="1">
    <source>
        <dbReference type="ARBA" id="ARBA00005417"/>
    </source>
</evidence>
<dbReference type="FunFam" id="3.40.50.300:FF:000016">
    <property type="entry name" value="Oligopeptide ABC transporter ATP-binding component"/>
    <property type="match status" value="1"/>
</dbReference>
<keyword evidence="4" id="KW-0547">Nucleotide-binding</keyword>
<protein>
    <submittedName>
        <fullName evidence="7">ATP-binding cassette domain-containing protein</fullName>
    </submittedName>
</protein>
<comment type="similarity">
    <text evidence="1">Belongs to the ABC transporter superfamily.</text>
</comment>
<evidence type="ECO:0000256" key="4">
    <source>
        <dbReference type="ARBA" id="ARBA00022741"/>
    </source>
</evidence>
<dbReference type="InterPro" id="IPR003439">
    <property type="entry name" value="ABC_transporter-like_ATP-bd"/>
</dbReference>
<reference evidence="7 8" key="1">
    <citation type="submission" date="2018-09" db="EMBL/GenBank/DDBJ databases">
        <title>Genome comparison of Alicycliphilus sp. BQ1, a polyurethanolytic bacterium, with its closest phylogenetic relatives Alicycliphilus denitrificans BC and K601, unable to attack polyurethane.</title>
        <authorList>
            <person name="Loza-Tavera H."/>
            <person name="Lozano L."/>
            <person name="Cevallos M."/>
            <person name="Maya-Lucas O."/>
            <person name="Garcia-Mena J."/>
            <person name="Hernandez J."/>
        </authorList>
    </citation>
    <scope>NUCLEOTIDE SEQUENCE [LARGE SCALE GENOMIC DNA]</scope>
    <source>
        <strain evidence="7 8">BQ1</strain>
    </source>
</reference>
<dbReference type="Pfam" id="PF00005">
    <property type="entry name" value="ABC_tran"/>
    <property type="match status" value="1"/>
</dbReference>
<dbReference type="RefSeq" id="WP_094434857.1">
    <property type="nucleotide sequence ID" value="NZ_NKDB02000001.1"/>
</dbReference>
<dbReference type="InterPro" id="IPR050319">
    <property type="entry name" value="ABC_transp_ATP-bind"/>
</dbReference>
<dbReference type="InterPro" id="IPR017871">
    <property type="entry name" value="ABC_transporter-like_CS"/>
</dbReference>
<proteinExistence type="inferred from homology"/>
<dbReference type="EMBL" id="NKDB02000001">
    <property type="protein sequence ID" value="RKJ98644.1"/>
    <property type="molecule type" value="Genomic_DNA"/>
</dbReference>
<dbReference type="CDD" id="cd03257">
    <property type="entry name" value="ABC_NikE_OppD_transporters"/>
    <property type="match status" value="1"/>
</dbReference>
<dbReference type="Proteomes" id="UP000216225">
    <property type="component" value="Unassembled WGS sequence"/>
</dbReference>
<dbReference type="Gene3D" id="3.40.50.300">
    <property type="entry name" value="P-loop containing nucleotide triphosphate hydrolases"/>
    <property type="match status" value="1"/>
</dbReference>
<dbReference type="SUPFAM" id="SSF52540">
    <property type="entry name" value="P-loop containing nucleoside triphosphate hydrolases"/>
    <property type="match status" value="1"/>
</dbReference>
<evidence type="ECO:0000256" key="2">
    <source>
        <dbReference type="ARBA" id="ARBA00022448"/>
    </source>
</evidence>
<dbReference type="AlphaFoldDB" id="A0A3R7HQJ8"/>
<keyword evidence="2" id="KW-0813">Transport</keyword>
<organism evidence="7 8">
    <name type="scientific">Alicycliphilus denitrificans</name>
    <dbReference type="NCBI Taxonomy" id="179636"/>
    <lineage>
        <taxon>Bacteria</taxon>
        <taxon>Pseudomonadati</taxon>
        <taxon>Pseudomonadota</taxon>
        <taxon>Betaproteobacteria</taxon>
        <taxon>Burkholderiales</taxon>
        <taxon>Comamonadaceae</taxon>
        <taxon>Alicycliphilus</taxon>
    </lineage>
</organism>
<keyword evidence="3" id="KW-1003">Cell membrane</keyword>
<name>A0A3R7HQJ8_9BURK</name>
<evidence type="ECO:0000313" key="8">
    <source>
        <dbReference type="Proteomes" id="UP000216225"/>
    </source>
</evidence>
<dbReference type="GO" id="GO:0055085">
    <property type="term" value="P:transmembrane transport"/>
    <property type="evidence" value="ECO:0007669"/>
    <property type="project" value="UniProtKB-ARBA"/>
</dbReference>
<comment type="caution">
    <text evidence="7">The sequence shown here is derived from an EMBL/GenBank/DDBJ whole genome shotgun (WGS) entry which is preliminary data.</text>
</comment>
<accession>A0A3R7HQJ8</accession>
<sequence>MNTIEKIASGASSTGAAGRFDDETPLLRVRDLRRDYPLPRTRFMGPRAQLAALQGVSFDVAAGRSLGVVGESGSGKSTLARLVMALDTPSAGTVELLGRDLHRLSAPALRAARRDFQMVFQDPYGSLDPRQTVERIVTEPLQALERATRAELRERAAEALAQVGLRAGDAHKYPHEFSGGQRQRIAIARALITHPRLIVADEPVSALDVSVQAQVLNLLQDLQERLGVTFLLISHDLAVVQHLCDEVLVLHQGTVVERGAPQALFGAPGHPYTQALVAAVPRLDALMT</sequence>
<evidence type="ECO:0000259" key="6">
    <source>
        <dbReference type="PROSITE" id="PS50893"/>
    </source>
</evidence>
<dbReference type="GO" id="GO:0005524">
    <property type="term" value="F:ATP binding"/>
    <property type="evidence" value="ECO:0007669"/>
    <property type="project" value="UniProtKB-KW"/>
</dbReference>
<dbReference type="SMART" id="SM00382">
    <property type="entry name" value="AAA"/>
    <property type="match status" value="1"/>
</dbReference>
<dbReference type="PROSITE" id="PS00211">
    <property type="entry name" value="ABC_TRANSPORTER_1"/>
    <property type="match status" value="1"/>
</dbReference>
<dbReference type="PROSITE" id="PS50893">
    <property type="entry name" value="ABC_TRANSPORTER_2"/>
    <property type="match status" value="1"/>
</dbReference>
<keyword evidence="5 7" id="KW-0067">ATP-binding</keyword>
<feature type="domain" description="ABC transporter" evidence="6">
    <location>
        <begin position="27"/>
        <end position="277"/>
    </location>
</feature>
<dbReference type="InterPro" id="IPR003593">
    <property type="entry name" value="AAA+_ATPase"/>
</dbReference>
<evidence type="ECO:0000256" key="5">
    <source>
        <dbReference type="ARBA" id="ARBA00022840"/>
    </source>
</evidence>
<dbReference type="InterPro" id="IPR027417">
    <property type="entry name" value="P-loop_NTPase"/>
</dbReference>
<evidence type="ECO:0000313" key="7">
    <source>
        <dbReference type="EMBL" id="RKJ98644.1"/>
    </source>
</evidence>
<dbReference type="PANTHER" id="PTHR43776">
    <property type="entry name" value="TRANSPORT ATP-BINDING PROTEIN"/>
    <property type="match status" value="1"/>
</dbReference>
<dbReference type="GO" id="GO:0016887">
    <property type="term" value="F:ATP hydrolysis activity"/>
    <property type="evidence" value="ECO:0007669"/>
    <property type="project" value="InterPro"/>
</dbReference>
<evidence type="ECO:0000256" key="3">
    <source>
        <dbReference type="ARBA" id="ARBA00022475"/>
    </source>
</evidence>
<keyword evidence="3" id="KW-0472">Membrane</keyword>
<gene>
    <name evidence="7" type="ORF">CE154_002440</name>
</gene>
<dbReference type="PANTHER" id="PTHR43776:SF7">
    <property type="entry name" value="D,D-DIPEPTIDE TRANSPORT ATP-BINDING PROTEIN DDPF-RELATED"/>
    <property type="match status" value="1"/>
</dbReference>